<sequence length="114" mass="12513">MRSSDTAPVVVEYLGKSSCRCRLRLFELGRQLKQLSLTSAARYVPWAVTSTHAFRAFQGTQLLQPRQHRSSESLFAHVPFITGNGKGCQNPSAPRVSAKTTSDLIILIIVIIGA</sequence>
<dbReference type="Proteomes" id="UP000075902">
    <property type="component" value="Unassembled WGS sequence"/>
</dbReference>
<name>A0A182UIU4_9DIPT</name>
<keyword evidence="2" id="KW-1185">Reference proteome</keyword>
<protein>
    <submittedName>
        <fullName evidence="1">Uncharacterized protein</fullName>
    </submittedName>
</protein>
<evidence type="ECO:0000313" key="1">
    <source>
        <dbReference type="EnsemblMetazoa" id="AMEC021188-PA"/>
    </source>
</evidence>
<dbReference type="VEuPathDB" id="VectorBase:AMEC021188"/>
<proteinExistence type="predicted"/>
<reference evidence="1" key="2">
    <citation type="submission" date="2020-05" db="UniProtKB">
        <authorList>
            <consortium name="EnsemblMetazoa"/>
        </authorList>
    </citation>
    <scope>IDENTIFICATION</scope>
    <source>
        <strain evidence="1">CM1001059</strain>
    </source>
</reference>
<dbReference type="AlphaFoldDB" id="A0A182UIU4"/>
<evidence type="ECO:0000313" key="2">
    <source>
        <dbReference type="Proteomes" id="UP000075902"/>
    </source>
</evidence>
<dbReference type="EnsemblMetazoa" id="AMEC021188-RA">
    <property type="protein sequence ID" value="AMEC021188-PA"/>
    <property type="gene ID" value="AMEC021188"/>
</dbReference>
<organism evidence="1 2">
    <name type="scientific">Anopheles melas</name>
    <dbReference type="NCBI Taxonomy" id="34690"/>
    <lineage>
        <taxon>Eukaryota</taxon>
        <taxon>Metazoa</taxon>
        <taxon>Ecdysozoa</taxon>
        <taxon>Arthropoda</taxon>
        <taxon>Hexapoda</taxon>
        <taxon>Insecta</taxon>
        <taxon>Pterygota</taxon>
        <taxon>Neoptera</taxon>
        <taxon>Endopterygota</taxon>
        <taxon>Diptera</taxon>
        <taxon>Nematocera</taxon>
        <taxon>Culicoidea</taxon>
        <taxon>Culicidae</taxon>
        <taxon>Anophelinae</taxon>
        <taxon>Anopheles</taxon>
    </lineage>
</organism>
<reference evidence="2" key="1">
    <citation type="submission" date="2014-01" db="EMBL/GenBank/DDBJ databases">
        <title>The Genome Sequence of Anopheles melas CM1001059_A (V2).</title>
        <authorList>
            <consortium name="The Broad Institute Genomics Platform"/>
            <person name="Neafsey D.E."/>
            <person name="Besansky N."/>
            <person name="Howell P."/>
            <person name="Walton C."/>
            <person name="Young S.K."/>
            <person name="Zeng Q."/>
            <person name="Gargeya S."/>
            <person name="Fitzgerald M."/>
            <person name="Haas B."/>
            <person name="Abouelleil A."/>
            <person name="Allen A.W."/>
            <person name="Alvarado L."/>
            <person name="Arachchi H.M."/>
            <person name="Berlin A.M."/>
            <person name="Chapman S.B."/>
            <person name="Gainer-Dewar J."/>
            <person name="Goldberg J."/>
            <person name="Griggs A."/>
            <person name="Gujja S."/>
            <person name="Hansen M."/>
            <person name="Howarth C."/>
            <person name="Imamovic A."/>
            <person name="Ireland A."/>
            <person name="Larimer J."/>
            <person name="McCowan C."/>
            <person name="Murphy C."/>
            <person name="Pearson M."/>
            <person name="Poon T.W."/>
            <person name="Priest M."/>
            <person name="Roberts A."/>
            <person name="Saif S."/>
            <person name="Shea T."/>
            <person name="Sisk P."/>
            <person name="Sykes S."/>
            <person name="Wortman J."/>
            <person name="Nusbaum C."/>
            <person name="Birren B."/>
        </authorList>
    </citation>
    <scope>NUCLEOTIDE SEQUENCE [LARGE SCALE GENOMIC DNA]</scope>
    <source>
        <strain evidence="2">CM1001059</strain>
    </source>
</reference>
<accession>A0A182UIU4</accession>